<dbReference type="EMBL" id="CP011801">
    <property type="protein sequence ID" value="ALA58802.1"/>
    <property type="molecule type" value="Genomic_DNA"/>
</dbReference>
<accession>A0A0K2GDX0</accession>
<evidence type="ECO:0000313" key="2">
    <source>
        <dbReference type="Proteomes" id="UP000069205"/>
    </source>
</evidence>
<proteinExistence type="predicted"/>
<reference evidence="1 2" key="1">
    <citation type="journal article" date="2015" name="Proc. Natl. Acad. Sci. U.S.A.">
        <title>Expanded metabolic versatility of ubiquitous nitrite-oxidizing bacteria from the genus Nitrospira.</title>
        <authorList>
            <person name="Koch H."/>
            <person name="Lucker S."/>
            <person name="Albertsen M."/>
            <person name="Kitzinger K."/>
            <person name="Herbold C."/>
            <person name="Spieck E."/>
            <person name="Nielsen P.H."/>
            <person name="Wagner M."/>
            <person name="Daims H."/>
        </authorList>
    </citation>
    <scope>NUCLEOTIDE SEQUENCE [LARGE SCALE GENOMIC DNA]</scope>
    <source>
        <strain evidence="1 2">NSP M-1</strain>
    </source>
</reference>
<dbReference type="AlphaFoldDB" id="A0A0K2GDX0"/>
<sequence length="59" mass="6818">MAVLSRQHQCSKIPLDSDILRRFFWRRGQAADAAALSIEPVQKGRAWNDELLPTLKKRK</sequence>
<keyword evidence="2" id="KW-1185">Reference proteome</keyword>
<evidence type="ECO:0000313" key="1">
    <source>
        <dbReference type="EMBL" id="ALA58802.1"/>
    </source>
</evidence>
<protein>
    <submittedName>
        <fullName evidence="1">Uncharacterized protein</fullName>
    </submittedName>
</protein>
<name>A0A0K2GDX0_NITMO</name>
<organism evidence="1 2">
    <name type="scientific">Nitrospira moscoviensis</name>
    <dbReference type="NCBI Taxonomy" id="42253"/>
    <lineage>
        <taxon>Bacteria</taxon>
        <taxon>Pseudomonadati</taxon>
        <taxon>Nitrospirota</taxon>
        <taxon>Nitrospiria</taxon>
        <taxon>Nitrospirales</taxon>
        <taxon>Nitrospiraceae</taxon>
        <taxon>Nitrospira</taxon>
    </lineage>
</organism>
<gene>
    <name evidence="1" type="ORF">NITMOv2_2387</name>
</gene>
<dbReference type="STRING" id="42253.NITMOv2_2387"/>
<dbReference type="KEGG" id="nmv:NITMOv2_2387"/>
<dbReference type="Proteomes" id="UP000069205">
    <property type="component" value="Chromosome"/>
</dbReference>